<gene>
    <name evidence="6" type="ORF">LBRM_29_2660</name>
</gene>
<accession>A4HHR7</accession>
<dbReference type="InterPro" id="IPR013083">
    <property type="entry name" value="Znf_RING/FYVE/PHD"/>
</dbReference>
<dbReference type="InParanoid" id="A4HHR7"/>
<dbReference type="GO" id="GO:0007129">
    <property type="term" value="P:homologous chromosome pairing at meiosis"/>
    <property type="evidence" value="ECO:0007669"/>
    <property type="project" value="TreeGrafter"/>
</dbReference>
<feature type="region of interest" description="Disordered" evidence="4">
    <location>
        <begin position="229"/>
        <end position="354"/>
    </location>
</feature>
<dbReference type="GeneID" id="5417498"/>
<dbReference type="GO" id="GO:0007131">
    <property type="term" value="P:reciprocal meiotic recombination"/>
    <property type="evidence" value="ECO:0007669"/>
    <property type="project" value="InterPro"/>
</dbReference>
<dbReference type="PANTHER" id="PTHR22663:SF17">
    <property type="entry name" value="RING FINGER PROTEIN NARYA-RELATED"/>
    <property type="match status" value="1"/>
</dbReference>
<feature type="compositionally biased region" description="Low complexity" evidence="4">
    <location>
        <begin position="320"/>
        <end position="330"/>
    </location>
</feature>
<sequence length="504" mass="54761">MRACEAEVSATAKHRVSPNHCIRARRYLRACFAPTQTHIHLPTEHSRTRARHAGEEIQTVRGHSVCVCVCVVGRRFDGEPCGATGRRCVCRMSFQPICVLCLSDCDRGGGVTSCNHYFCSRCTARLPTAAPCPLCQRPYQLIKLDHPNVQQLLQDGATALERTEKVIGSQMRHYQQVIRRMRQALAALHSQNQEMTRRRQREQAECAAAVSRAQALQAEVCRLREGLTRASSKRAASQQQPPPLPPSPPQQRAHVMPDPRVTHDSDGHPHNAPNTLGVCHTPSAQIIPPPLSVRHAPFAPTSAVGAKAPDTFSRGSWQRSSGASSPSLSSHPQWQHRRHHLHGNGGEARDAAVESAPPLGWSASSLIAKRHRADSDPSLSQGRVGDVCVSLAQPGSSSNAGRNVALTPRTHALASLQHQLPHQSSRAAAWGPGNGDGSDSAGPRVDFRLTTPLAAALHQQPQPQPQPSHPLNSFMQAGTSYMLRPSLKPHQRLFSSPRDGPVSL</sequence>
<dbReference type="PROSITE" id="PS50089">
    <property type="entry name" value="ZF_RING_2"/>
    <property type="match status" value="1"/>
</dbReference>
<dbReference type="GO" id="GO:0000795">
    <property type="term" value="C:synaptonemal complex"/>
    <property type="evidence" value="ECO:0007669"/>
    <property type="project" value="InterPro"/>
</dbReference>
<dbReference type="Proteomes" id="UP000007258">
    <property type="component" value="Chromosome 29"/>
</dbReference>
<protein>
    <recommendedName>
        <fullName evidence="5">RING-type domain-containing protein</fullName>
    </recommendedName>
</protein>
<dbReference type="GO" id="GO:0016925">
    <property type="term" value="P:protein sumoylation"/>
    <property type="evidence" value="ECO:0007669"/>
    <property type="project" value="TreeGrafter"/>
</dbReference>
<keyword evidence="1" id="KW-0469">Meiosis</keyword>
<evidence type="ECO:0000256" key="4">
    <source>
        <dbReference type="SAM" id="MobiDB-lite"/>
    </source>
</evidence>
<feature type="region of interest" description="Disordered" evidence="4">
    <location>
        <begin position="457"/>
        <end position="504"/>
    </location>
</feature>
<reference evidence="6 7" key="1">
    <citation type="journal article" date="2007" name="Nat. Genet.">
        <title>Comparative genomic analysis of three Leishmania species that cause diverse human disease.</title>
        <authorList>
            <person name="Peacock C.S."/>
            <person name="Seeger K."/>
            <person name="Harris D."/>
            <person name="Murphy L."/>
            <person name="Ruiz J.C."/>
            <person name="Quail M.A."/>
            <person name="Peters N."/>
            <person name="Adlem E."/>
            <person name="Tivey A."/>
            <person name="Aslett M."/>
            <person name="Kerhornou A."/>
            <person name="Ivens A."/>
            <person name="Fraser A."/>
            <person name="Rajandream M.A."/>
            <person name="Carver T."/>
            <person name="Norbertczak H."/>
            <person name="Chillingworth T."/>
            <person name="Hance Z."/>
            <person name="Jagels K."/>
            <person name="Moule S."/>
            <person name="Ormond D."/>
            <person name="Rutter S."/>
            <person name="Squares R."/>
            <person name="Whitehead S."/>
            <person name="Rabbinowitsch E."/>
            <person name="Arrowsmith C."/>
            <person name="White B."/>
            <person name="Thurston S."/>
            <person name="Bringaud F."/>
            <person name="Baldauf S.L."/>
            <person name="Faulconbridge A."/>
            <person name="Jeffares D."/>
            <person name="Depledge D.P."/>
            <person name="Oyola S.O."/>
            <person name="Hilley J.D."/>
            <person name="Brito L.O."/>
            <person name="Tosi L.R."/>
            <person name="Barrell B."/>
            <person name="Cruz A.K."/>
            <person name="Mottram J.C."/>
            <person name="Smith D.F."/>
            <person name="Berriman M."/>
        </authorList>
    </citation>
    <scope>NUCLEOTIDE SEQUENCE [LARGE SCALE GENOMIC DNA]</scope>
    <source>
        <strain evidence="6 7">MHOM/BR/75/M2904</strain>
    </source>
</reference>
<dbReference type="RefSeq" id="XP_001566608.1">
    <property type="nucleotide sequence ID" value="XM_001566558.1"/>
</dbReference>
<feature type="compositionally biased region" description="Basic and acidic residues" evidence="4">
    <location>
        <begin position="255"/>
        <end position="269"/>
    </location>
</feature>
<dbReference type="GO" id="GO:0019789">
    <property type="term" value="F:SUMO transferase activity"/>
    <property type="evidence" value="ECO:0007669"/>
    <property type="project" value="InterPro"/>
</dbReference>
<dbReference type="OMA" id="RHYQQVI"/>
<keyword evidence="7" id="KW-1185">Reference proteome</keyword>
<evidence type="ECO:0000313" key="7">
    <source>
        <dbReference type="Proteomes" id="UP000007258"/>
    </source>
</evidence>
<evidence type="ECO:0000256" key="3">
    <source>
        <dbReference type="SAM" id="Coils"/>
    </source>
</evidence>
<keyword evidence="2" id="KW-0862">Zinc</keyword>
<evidence type="ECO:0000256" key="2">
    <source>
        <dbReference type="PROSITE-ProRule" id="PRU00175"/>
    </source>
</evidence>
<dbReference type="GO" id="GO:0008270">
    <property type="term" value="F:zinc ion binding"/>
    <property type="evidence" value="ECO:0007669"/>
    <property type="project" value="UniProtKB-KW"/>
</dbReference>
<dbReference type="VEuPathDB" id="TriTrypDB:LbrM.29.2660"/>
<dbReference type="InterPro" id="IPR042123">
    <property type="entry name" value="Zip3/RNF212-like"/>
</dbReference>
<dbReference type="PANTHER" id="PTHR22663">
    <property type="entry name" value="RING FINGER PROTEIN NARYA-RELATED"/>
    <property type="match status" value="1"/>
</dbReference>
<feature type="compositionally biased region" description="Pro residues" evidence="4">
    <location>
        <begin position="240"/>
        <end position="249"/>
    </location>
</feature>
<feature type="coiled-coil region" evidence="3">
    <location>
        <begin position="178"/>
        <end position="219"/>
    </location>
</feature>
<dbReference type="SUPFAM" id="SSF57850">
    <property type="entry name" value="RING/U-box"/>
    <property type="match status" value="1"/>
</dbReference>
<evidence type="ECO:0000256" key="1">
    <source>
        <dbReference type="ARBA" id="ARBA00023254"/>
    </source>
</evidence>
<dbReference type="InterPro" id="IPR001841">
    <property type="entry name" value="Znf_RING"/>
</dbReference>
<reference evidence="6 7" key="2">
    <citation type="journal article" date="2011" name="Genome Res.">
        <title>Chromosome and gene copy number variation allow major structural change between species and strains of Leishmania.</title>
        <authorList>
            <person name="Rogers M.B."/>
            <person name="Hilley J.D."/>
            <person name="Dickens N.J."/>
            <person name="Wilkes J."/>
            <person name="Bates P.A."/>
            <person name="Depledge D.P."/>
            <person name="Harris D."/>
            <person name="Her Y."/>
            <person name="Herzyk P."/>
            <person name="Imamura H."/>
            <person name="Otto T.D."/>
            <person name="Sanders M."/>
            <person name="Seeger K."/>
            <person name="Dujardin J.C."/>
            <person name="Berriman M."/>
            <person name="Smith D.F."/>
            <person name="Hertz-Fowler C."/>
            <person name="Mottram J.C."/>
        </authorList>
    </citation>
    <scope>NUCLEOTIDE SEQUENCE [LARGE SCALE GENOMIC DNA]</scope>
    <source>
        <strain evidence="6 7">MHOM/BR/75/M2904</strain>
    </source>
</reference>
<keyword evidence="2" id="KW-0863">Zinc-finger</keyword>
<evidence type="ECO:0000259" key="5">
    <source>
        <dbReference type="PROSITE" id="PS50089"/>
    </source>
</evidence>
<keyword evidence="3" id="KW-0175">Coiled coil</keyword>
<dbReference type="KEGG" id="lbz:LBRM_29_2660"/>
<dbReference type="EMBL" id="FR799004">
    <property type="protein sequence ID" value="CAM40122.1"/>
    <property type="molecule type" value="Genomic_DNA"/>
</dbReference>
<proteinExistence type="predicted"/>
<name>A4HHR7_LEIBR</name>
<dbReference type="Gene3D" id="3.30.40.10">
    <property type="entry name" value="Zinc/RING finger domain, C3HC4 (zinc finger)"/>
    <property type="match status" value="1"/>
</dbReference>
<organism evidence="6 7">
    <name type="scientific">Leishmania braziliensis</name>
    <dbReference type="NCBI Taxonomy" id="5660"/>
    <lineage>
        <taxon>Eukaryota</taxon>
        <taxon>Discoba</taxon>
        <taxon>Euglenozoa</taxon>
        <taxon>Kinetoplastea</taxon>
        <taxon>Metakinetoplastina</taxon>
        <taxon>Trypanosomatida</taxon>
        <taxon>Trypanosomatidae</taxon>
        <taxon>Leishmaniinae</taxon>
        <taxon>Leishmania</taxon>
        <taxon>Leishmania braziliensis species complex</taxon>
    </lineage>
</organism>
<feature type="domain" description="RING-type" evidence="5">
    <location>
        <begin position="98"/>
        <end position="136"/>
    </location>
</feature>
<keyword evidence="2" id="KW-0479">Metal-binding</keyword>
<dbReference type="AlphaFoldDB" id="A4HHR7"/>
<evidence type="ECO:0000313" key="6">
    <source>
        <dbReference type="EMBL" id="CAM40122.1"/>
    </source>
</evidence>